<evidence type="ECO:0000259" key="4">
    <source>
        <dbReference type="Pfam" id="PF23359"/>
    </source>
</evidence>
<dbReference type="Pfam" id="PF11774">
    <property type="entry name" value="Lsr2"/>
    <property type="match status" value="1"/>
</dbReference>
<gene>
    <name evidence="5" type="ORF">SAMN05421867_1093</name>
</gene>
<feature type="domain" description="Lsr2 dimerization" evidence="3">
    <location>
        <begin position="1"/>
        <end position="61"/>
    </location>
</feature>
<name>A0A1I0YW67_9CELL</name>
<evidence type="ECO:0000313" key="6">
    <source>
        <dbReference type="Proteomes" id="UP000199012"/>
    </source>
</evidence>
<feature type="compositionally biased region" description="Low complexity" evidence="2">
    <location>
        <begin position="55"/>
        <end position="64"/>
    </location>
</feature>
<dbReference type="InterPro" id="IPR036625">
    <property type="entry name" value="E3-bd_dom_sf"/>
</dbReference>
<feature type="region of interest" description="Disordered" evidence="2">
    <location>
        <begin position="55"/>
        <end position="90"/>
    </location>
</feature>
<keyword evidence="6" id="KW-1185">Reference proteome</keyword>
<evidence type="ECO:0000256" key="1">
    <source>
        <dbReference type="ARBA" id="ARBA00023125"/>
    </source>
</evidence>
<dbReference type="InterPro" id="IPR055370">
    <property type="entry name" value="Lsr2_DNA-bd"/>
</dbReference>
<dbReference type="EMBL" id="FOKA01000009">
    <property type="protein sequence ID" value="SFB17594.1"/>
    <property type="molecule type" value="Genomic_DNA"/>
</dbReference>
<dbReference type="Pfam" id="PF23359">
    <property type="entry name" value="Lsr2_DNA-bd"/>
    <property type="match status" value="1"/>
</dbReference>
<evidence type="ECO:0000313" key="5">
    <source>
        <dbReference type="EMBL" id="SFB17594.1"/>
    </source>
</evidence>
<dbReference type="RefSeq" id="WP_090033200.1">
    <property type="nucleotide sequence ID" value="NZ_BONM01000004.1"/>
</dbReference>
<protein>
    <submittedName>
        <fullName evidence="5">Lsr2 protein</fullName>
    </submittedName>
</protein>
<proteinExistence type="predicted"/>
<dbReference type="InterPro" id="IPR024412">
    <property type="entry name" value="Lsr2_dim_dom"/>
</dbReference>
<dbReference type="InterPro" id="IPR042261">
    <property type="entry name" value="Lsr2-like_dimerization"/>
</dbReference>
<organism evidence="5 6">
    <name type="scientific">Cellulomonas marina</name>
    <dbReference type="NCBI Taxonomy" id="988821"/>
    <lineage>
        <taxon>Bacteria</taxon>
        <taxon>Bacillati</taxon>
        <taxon>Actinomycetota</taxon>
        <taxon>Actinomycetes</taxon>
        <taxon>Micrococcales</taxon>
        <taxon>Cellulomonadaceae</taxon>
        <taxon>Cellulomonas</taxon>
    </lineage>
</organism>
<evidence type="ECO:0000259" key="3">
    <source>
        <dbReference type="Pfam" id="PF11774"/>
    </source>
</evidence>
<dbReference type="Gene3D" id="4.10.320.10">
    <property type="entry name" value="E3-binding domain"/>
    <property type="match status" value="1"/>
</dbReference>
<dbReference type="STRING" id="988821.SAMN05421867_1093"/>
<keyword evidence="1" id="KW-0238">DNA-binding</keyword>
<accession>A0A1I0YW67</accession>
<dbReference type="OrthoDB" id="4113332at2"/>
<feature type="domain" description="Lsr2 DNA-binding" evidence="4">
    <location>
        <begin position="86"/>
        <end position="119"/>
    </location>
</feature>
<dbReference type="Proteomes" id="UP000199012">
    <property type="component" value="Unassembled WGS sequence"/>
</dbReference>
<dbReference type="GO" id="GO:0016746">
    <property type="term" value="F:acyltransferase activity"/>
    <property type="evidence" value="ECO:0007669"/>
    <property type="project" value="InterPro"/>
</dbReference>
<dbReference type="Gene3D" id="3.30.60.230">
    <property type="entry name" value="Lsr2, dimerization domain"/>
    <property type="match status" value="1"/>
</dbReference>
<reference evidence="5 6" key="1">
    <citation type="submission" date="2016-10" db="EMBL/GenBank/DDBJ databases">
        <authorList>
            <person name="de Groot N.N."/>
        </authorList>
    </citation>
    <scope>NUCLEOTIDE SEQUENCE [LARGE SCALE GENOMIC DNA]</scope>
    <source>
        <strain evidence="5 6">CGMCC 4.6945</strain>
    </source>
</reference>
<sequence>MAQTTRVTLVDDLTGEEITDGAGETVTFALDGTTYEIDLSTDNATQLREAFAAYTSAGRKTSGRTTGGAGRRRTAPSSKSTTGSVADPRAVRDWAAKNGIELSSRGRIPLEVVAKYEAAQH</sequence>
<evidence type="ECO:0000256" key="2">
    <source>
        <dbReference type="SAM" id="MobiDB-lite"/>
    </source>
</evidence>
<dbReference type="GO" id="GO:0003677">
    <property type="term" value="F:DNA binding"/>
    <property type="evidence" value="ECO:0007669"/>
    <property type="project" value="UniProtKB-KW"/>
</dbReference>
<dbReference type="AlphaFoldDB" id="A0A1I0YW67"/>